<accession>A0AAD1KPC9</accession>
<gene>
    <name evidence="2" type="ORF">KB1_09370</name>
</gene>
<evidence type="ECO:0000313" key="3">
    <source>
        <dbReference type="Proteomes" id="UP000825072"/>
    </source>
</evidence>
<dbReference type="GO" id="GO:0016787">
    <property type="term" value="F:hydrolase activity"/>
    <property type="evidence" value="ECO:0007669"/>
    <property type="project" value="InterPro"/>
</dbReference>
<name>A0AAD1KPC9_9ACTN</name>
<dbReference type="RefSeq" id="WP_002526636.1">
    <property type="nucleotide sequence ID" value="NZ_BJEN01000001.1"/>
</dbReference>
<protein>
    <recommendedName>
        <fullName evidence="1">Helicase/UvrB N-terminal domain-containing protein</fullName>
    </recommendedName>
</protein>
<dbReference type="InterPro" id="IPR006935">
    <property type="entry name" value="Helicase/UvrB_N"/>
</dbReference>
<sequence>MQVLNLATGVGKTYLMAAFIEYLRRQGVGNVVIVTPGKTVQAKTVQNFALGEPRYIAGSSVPPEVVTPQDYSAWIARQNGAEILSSGREKPVLAFIFNIQQLIAPKSEDGETHGAGAEAQRRKPRRFDENAGVLFDYLKSLDDLVVIADESHLYGLSAVAFNAALKELDPAATIGLTASVDTGDHIYTYPLYRAIADRFVKAPVLAFRKAGYDATPASEEQQLRDALALRAIKQAHYDTYAKANDRPSLNAVAFVVCSDVDHATQVADLLRTPEFLGRDDTVLQVDNKHDDDTTQRRLNELDAPHSSVLAVVSVNKLKEG</sequence>
<reference evidence="2" key="1">
    <citation type="submission" date="2021-06" db="EMBL/GenBank/DDBJ databases">
        <title>Genome sequence of Cutibacterium modestum strain KB17-24694.</title>
        <authorList>
            <person name="Dekio I."/>
            <person name="Asahina A."/>
            <person name="Nishida M."/>
        </authorList>
    </citation>
    <scope>NUCLEOTIDE SEQUENCE</scope>
    <source>
        <strain evidence="2">KB17-24694</strain>
    </source>
</reference>
<evidence type="ECO:0000313" key="2">
    <source>
        <dbReference type="EMBL" id="BCY24947.1"/>
    </source>
</evidence>
<feature type="domain" description="Helicase/UvrB N-terminal" evidence="1">
    <location>
        <begin position="3"/>
        <end position="179"/>
    </location>
</feature>
<proteinExistence type="predicted"/>
<dbReference type="Pfam" id="PF04851">
    <property type="entry name" value="ResIII"/>
    <property type="match status" value="1"/>
</dbReference>
<organism evidence="2 3">
    <name type="scientific">Cutibacterium modestum</name>
    <dbReference type="NCBI Taxonomy" id="2559073"/>
    <lineage>
        <taxon>Bacteria</taxon>
        <taxon>Bacillati</taxon>
        <taxon>Actinomycetota</taxon>
        <taxon>Actinomycetes</taxon>
        <taxon>Propionibacteriales</taxon>
        <taxon>Propionibacteriaceae</taxon>
        <taxon>Cutibacterium</taxon>
    </lineage>
</organism>
<dbReference type="GO" id="GO:0003677">
    <property type="term" value="F:DNA binding"/>
    <property type="evidence" value="ECO:0007669"/>
    <property type="project" value="InterPro"/>
</dbReference>
<dbReference type="AlphaFoldDB" id="A0AAD1KPC9"/>
<dbReference type="GeneID" id="92880069"/>
<dbReference type="InterPro" id="IPR027417">
    <property type="entry name" value="P-loop_NTPase"/>
</dbReference>
<dbReference type="GO" id="GO:0005524">
    <property type="term" value="F:ATP binding"/>
    <property type="evidence" value="ECO:0007669"/>
    <property type="project" value="InterPro"/>
</dbReference>
<dbReference type="Gene3D" id="3.40.50.300">
    <property type="entry name" value="P-loop containing nucleotide triphosphate hydrolases"/>
    <property type="match status" value="1"/>
</dbReference>
<dbReference type="EMBL" id="AP024747">
    <property type="protein sequence ID" value="BCY24947.1"/>
    <property type="molecule type" value="Genomic_DNA"/>
</dbReference>
<dbReference type="Proteomes" id="UP000825072">
    <property type="component" value="Chromosome 1"/>
</dbReference>
<dbReference type="SUPFAM" id="SSF52540">
    <property type="entry name" value="P-loop containing nucleoside triphosphate hydrolases"/>
    <property type="match status" value="1"/>
</dbReference>
<evidence type="ECO:0000259" key="1">
    <source>
        <dbReference type="Pfam" id="PF04851"/>
    </source>
</evidence>